<reference evidence="1 2" key="1">
    <citation type="journal article" date="2012" name="J. Bacteriol.">
        <title>Genome sequence of Thalassospira xiamenensis type strain M-5.</title>
        <authorList>
            <person name="Lai Q."/>
            <person name="Shao Z."/>
        </authorList>
    </citation>
    <scope>NUCLEOTIDE SEQUENCE [LARGE SCALE GENOMIC DNA]</scope>
    <source>
        <strain evidence="1 2">M-5</strain>
    </source>
</reference>
<dbReference type="EMBL" id="CP004389">
    <property type="protein sequence ID" value="AJD54327.1"/>
    <property type="molecule type" value="Genomic_DNA"/>
</dbReference>
<evidence type="ECO:0000313" key="2">
    <source>
        <dbReference type="Proteomes" id="UP000007127"/>
    </source>
</evidence>
<evidence type="ECO:0000313" key="1">
    <source>
        <dbReference type="EMBL" id="AJD54327.1"/>
    </source>
</evidence>
<sequence length="119" mass="13338">MTMINQADNVGKPVKVMAIFPSRRASKVEMRELATLIKPSLLGATDICVRIAKDDPHADFLTTCTQRWGTPRLHLDRSEMLDGATHVVCFSQNGSLEFKGIIDKCSKRQISLMDLRYSV</sequence>
<proteinExistence type="predicted"/>
<dbReference type="KEGG" id="txi:TH3_21273"/>
<accession>A0AB72UJK2</accession>
<organism evidence="1 2">
    <name type="scientific">Thalassospira xiamenensis M-5 = DSM 17429</name>
    <dbReference type="NCBI Taxonomy" id="1123366"/>
    <lineage>
        <taxon>Bacteria</taxon>
        <taxon>Pseudomonadati</taxon>
        <taxon>Pseudomonadota</taxon>
        <taxon>Alphaproteobacteria</taxon>
        <taxon>Rhodospirillales</taxon>
        <taxon>Thalassospiraceae</taxon>
        <taxon>Thalassospira</taxon>
    </lineage>
</organism>
<keyword evidence="1" id="KW-0614">Plasmid</keyword>
<dbReference type="AlphaFoldDB" id="A0AB72UJK2"/>
<protein>
    <submittedName>
        <fullName evidence="1">Uncharacterized protein</fullName>
    </submittedName>
</protein>
<geneLocation type="plasmid" evidence="2"/>
<dbReference type="Proteomes" id="UP000007127">
    <property type="component" value="Plasmid"/>
</dbReference>
<gene>
    <name evidence="1" type="ORF">TH3_21273</name>
</gene>
<name>A0AB72UJK2_9PROT</name>